<organism evidence="1 2">
    <name type="scientific">Ligilactobacillus agilis</name>
    <dbReference type="NCBI Taxonomy" id="1601"/>
    <lineage>
        <taxon>Bacteria</taxon>
        <taxon>Bacillati</taxon>
        <taxon>Bacillota</taxon>
        <taxon>Bacilli</taxon>
        <taxon>Lactobacillales</taxon>
        <taxon>Lactobacillaceae</taxon>
        <taxon>Ligilactobacillus</taxon>
    </lineage>
</organism>
<gene>
    <name evidence="1" type="ORF">HF863_11050</name>
</gene>
<dbReference type="EMBL" id="JABAFP010000110">
    <property type="protein sequence ID" value="NME43272.1"/>
    <property type="molecule type" value="Genomic_DNA"/>
</dbReference>
<evidence type="ECO:0000313" key="2">
    <source>
        <dbReference type="Proteomes" id="UP000563853"/>
    </source>
</evidence>
<comment type="caution">
    <text evidence="1">The sequence shown here is derived from an EMBL/GenBank/DDBJ whole genome shotgun (WGS) entry which is preliminary data.</text>
</comment>
<sequence>MDEEDGIDVGSYYSLVKAIVNRSFQTDFEIAEPMYYVHVLPGDEGYLNKISDDKFHLSDNSEWGNIDKNWFTKSEIEMMKQDERFKGIDFDKCLERVEEDED</sequence>
<evidence type="ECO:0000313" key="1">
    <source>
        <dbReference type="EMBL" id="NME43272.1"/>
    </source>
</evidence>
<reference evidence="1 2" key="1">
    <citation type="submission" date="2020-04" db="EMBL/GenBank/DDBJ databases">
        <authorList>
            <person name="Hitch T.C.A."/>
            <person name="Wylensek D."/>
            <person name="Clavel T."/>
        </authorList>
    </citation>
    <scope>NUCLEOTIDE SEQUENCE [LARGE SCALE GENOMIC DNA]</scope>
    <source>
        <strain evidence="1 2">WCA-389-WT-5H1</strain>
    </source>
</reference>
<dbReference type="Proteomes" id="UP000563853">
    <property type="component" value="Unassembled WGS sequence"/>
</dbReference>
<proteinExistence type="predicted"/>
<protein>
    <submittedName>
        <fullName evidence="1">Uncharacterized protein</fullName>
    </submittedName>
</protein>
<dbReference type="AlphaFoldDB" id="A0A848CDK6"/>
<name>A0A848CDK6_9LACO</name>
<accession>A0A848CDK6</accession>